<dbReference type="Proteomes" id="UP000316080">
    <property type="component" value="Unassembled WGS sequence"/>
</dbReference>
<gene>
    <name evidence="1" type="ORF">EF809_03930</name>
</gene>
<dbReference type="AlphaFoldDB" id="A0A520KF99"/>
<name>A0A520KF99_9CREN</name>
<evidence type="ECO:0000313" key="2">
    <source>
        <dbReference type="Proteomes" id="UP000316080"/>
    </source>
</evidence>
<accession>A0A520KF99</accession>
<reference evidence="1 2" key="1">
    <citation type="journal article" date="2019" name="Nat. Microbiol.">
        <title>Wide diversity of methane and short-chain alkane metabolisms in uncultured archaea.</title>
        <authorList>
            <person name="Borrel G."/>
            <person name="Adam P.S."/>
            <person name="McKay L.J."/>
            <person name="Chen L.X."/>
            <person name="Sierra-Garcia I.N."/>
            <person name="Sieber C.M."/>
            <person name="Letourneur Q."/>
            <person name="Ghozlane A."/>
            <person name="Andersen G.L."/>
            <person name="Li W.J."/>
            <person name="Hallam S.J."/>
            <person name="Muyzer G."/>
            <person name="de Oliveira V.M."/>
            <person name="Inskeep W.P."/>
            <person name="Banfield J.F."/>
            <person name="Gribaldo S."/>
        </authorList>
    </citation>
    <scope>NUCLEOTIDE SEQUENCE [LARGE SCALE GENOMIC DNA]</scope>
    <source>
        <strain evidence="1">Verst-YHS</strain>
    </source>
</reference>
<proteinExistence type="predicted"/>
<comment type="caution">
    <text evidence="1">The sequence shown here is derived from an EMBL/GenBank/DDBJ whole genome shotgun (WGS) entry which is preliminary data.</text>
</comment>
<evidence type="ECO:0008006" key="3">
    <source>
        <dbReference type="Google" id="ProtNLM"/>
    </source>
</evidence>
<organism evidence="1 2">
    <name type="scientific">Thermoproteota archaeon</name>
    <dbReference type="NCBI Taxonomy" id="2056631"/>
    <lineage>
        <taxon>Archaea</taxon>
        <taxon>Thermoproteota</taxon>
    </lineage>
</organism>
<protein>
    <recommendedName>
        <fullName evidence="3">MAGE domain-containing protein</fullName>
    </recommendedName>
</protein>
<dbReference type="EMBL" id="RXIH01000032">
    <property type="protein sequence ID" value="RZN55994.1"/>
    <property type="molecule type" value="Genomic_DNA"/>
</dbReference>
<evidence type="ECO:0000313" key="1">
    <source>
        <dbReference type="EMBL" id="RZN55994.1"/>
    </source>
</evidence>
<sequence>MSEEAILSRKLRKALQLLLFQHHRLPGAKGWELRKALGKDYLNIIRILNKKLEDLGLEIKIIHESKEEEDLDKARFYIVFKSISEELSSWRIDTLAILAVSIAYIATKNSVKKQELQELLKEKFPDWKIDQELNMFIRRGYLEEKDENLYIGWRTKAEVDIKKLIESIAGYNIS</sequence>